<dbReference type="Gene3D" id="3.40.50.720">
    <property type="entry name" value="NAD(P)-binding Rossmann-like Domain"/>
    <property type="match status" value="1"/>
</dbReference>
<evidence type="ECO:0000313" key="4">
    <source>
        <dbReference type="Proteomes" id="UP001299970"/>
    </source>
</evidence>
<dbReference type="CDD" id="cd08267">
    <property type="entry name" value="MDR1"/>
    <property type="match status" value="1"/>
</dbReference>
<reference evidence="3 4" key="1">
    <citation type="submission" date="2022-03" db="EMBL/GenBank/DDBJ databases">
        <title>Pseudonocardia alaer sp. nov., a novel actinomycete isolated from reed forest soil.</title>
        <authorList>
            <person name="Wang L."/>
        </authorList>
    </citation>
    <scope>NUCLEOTIDE SEQUENCE [LARGE SCALE GENOMIC DNA]</scope>
    <source>
        <strain evidence="3 4">Y-16303</strain>
    </source>
</reference>
<evidence type="ECO:0000313" key="3">
    <source>
        <dbReference type="EMBL" id="MCH6165798.1"/>
    </source>
</evidence>
<dbReference type="Pfam" id="PF13602">
    <property type="entry name" value="ADH_zinc_N_2"/>
    <property type="match status" value="1"/>
</dbReference>
<dbReference type="InterPro" id="IPR011032">
    <property type="entry name" value="GroES-like_sf"/>
</dbReference>
<evidence type="ECO:0000259" key="2">
    <source>
        <dbReference type="SMART" id="SM00829"/>
    </source>
</evidence>
<dbReference type="InterPro" id="IPR002364">
    <property type="entry name" value="Quin_OxRdtase/zeta-crystal_CS"/>
</dbReference>
<sequence>MRAIVQDTYGEAEDVLRLEEIGRPEIGDDEVLLRVHATGVDRGVWHLTTGLPYPVRFAGYGVRAPRTRVRGREVAGRVEAVGERATGLRPGDEVFGIGNGTFAEYASARQDLLAPKPTNLTFAQAAAVPVSALTALQGLRDHGRAQPGQKVLVIGASGGVGSFAVQIAKAFGAEVTGVCSTAKTDMVQSIGADHVIDYARAGIADDGQRYDVILDTGGHRSLSHLRRALTHRGTLVIVGSETGGRWLGGTDRQLRALLLSPFVSQKLGTFMASENAKDLIVLTELIESGAVTPVVDRTYPLHETVAAIRYMTDGRARGKVVVTI</sequence>
<feature type="domain" description="Enoyl reductase (ER)" evidence="2">
    <location>
        <begin position="12"/>
        <end position="322"/>
    </location>
</feature>
<dbReference type="Gene3D" id="3.90.180.10">
    <property type="entry name" value="Medium-chain alcohol dehydrogenases, catalytic domain"/>
    <property type="match status" value="1"/>
</dbReference>
<dbReference type="SMART" id="SM00829">
    <property type="entry name" value="PKS_ER"/>
    <property type="match status" value="1"/>
</dbReference>
<comment type="caution">
    <text evidence="3">The sequence shown here is derived from an EMBL/GenBank/DDBJ whole genome shotgun (WGS) entry which is preliminary data.</text>
</comment>
<dbReference type="PANTHER" id="PTHR11695">
    <property type="entry name" value="ALCOHOL DEHYDROGENASE RELATED"/>
    <property type="match status" value="1"/>
</dbReference>
<dbReference type="SUPFAM" id="SSF51735">
    <property type="entry name" value="NAD(P)-binding Rossmann-fold domains"/>
    <property type="match status" value="1"/>
</dbReference>
<evidence type="ECO:0000256" key="1">
    <source>
        <dbReference type="ARBA" id="ARBA00023002"/>
    </source>
</evidence>
<organism evidence="3 4">
    <name type="scientific">Pseudonocardia alaniniphila</name>
    <dbReference type="NCBI Taxonomy" id="75291"/>
    <lineage>
        <taxon>Bacteria</taxon>
        <taxon>Bacillati</taxon>
        <taxon>Actinomycetota</taxon>
        <taxon>Actinomycetes</taxon>
        <taxon>Pseudonocardiales</taxon>
        <taxon>Pseudonocardiaceae</taxon>
        <taxon>Pseudonocardia</taxon>
    </lineage>
</organism>
<dbReference type="RefSeq" id="WP_241036025.1">
    <property type="nucleotide sequence ID" value="NZ_BAAAJF010000078.1"/>
</dbReference>
<protein>
    <submittedName>
        <fullName evidence="3">NAD(P)-dependent alcohol dehydrogenase</fullName>
    </submittedName>
</protein>
<dbReference type="InterPro" id="IPR020843">
    <property type="entry name" value="ER"/>
</dbReference>
<dbReference type="InterPro" id="IPR013154">
    <property type="entry name" value="ADH-like_N"/>
</dbReference>
<dbReference type="InterPro" id="IPR036291">
    <property type="entry name" value="NAD(P)-bd_dom_sf"/>
</dbReference>
<proteinExistence type="predicted"/>
<keyword evidence="1" id="KW-0560">Oxidoreductase</keyword>
<gene>
    <name evidence="3" type="ORF">MMF94_08900</name>
</gene>
<dbReference type="EMBL" id="JAKXMK010000007">
    <property type="protein sequence ID" value="MCH6165798.1"/>
    <property type="molecule type" value="Genomic_DNA"/>
</dbReference>
<accession>A0ABS9TB99</accession>
<dbReference type="Proteomes" id="UP001299970">
    <property type="component" value="Unassembled WGS sequence"/>
</dbReference>
<dbReference type="PANTHER" id="PTHR11695:SF294">
    <property type="entry name" value="RETICULON-4-INTERACTING PROTEIN 1, MITOCHONDRIAL"/>
    <property type="match status" value="1"/>
</dbReference>
<dbReference type="InterPro" id="IPR050700">
    <property type="entry name" value="YIM1/Zinc_Alcohol_DH_Fams"/>
</dbReference>
<dbReference type="SUPFAM" id="SSF50129">
    <property type="entry name" value="GroES-like"/>
    <property type="match status" value="1"/>
</dbReference>
<keyword evidence="4" id="KW-1185">Reference proteome</keyword>
<dbReference type="Pfam" id="PF08240">
    <property type="entry name" value="ADH_N"/>
    <property type="match status" value="1"/>
</dbReference>
<name>A0ABS9TB99_9PSEU</name>
<dbReference type="PROSITE" id="PS01162">
    <property type="entry name" value="QOR_ZETA_CRYSTAL"/>
    <property type="match status" value="1"/>
</dbReference>